<organism evidence="1 2">
    <name type="scientific">Nesidiocoris tenuis</name>
    <dbReference type="NCBI Taxonomy" id="355587"/>
    <lineage>
        <taxon>Eukaryota</taxon>
        <taxon>Metazoa</taxon>
        <taxon>Ecdysozoa</taxon>
        <taxon>Arthropoda</taxon>
        <taxon>Hexapoda</taxon>
        <taxon>Insecta</taxon>
        <taxon>Pterygota</taxon>
        <taxon>Neoptera</taxon>
        <taxon>Paraneoptera</taxon>
        <taxon>Hemiptera</taxon>
        <taxon>Heteroptera</taxon>
        <taxon>Panheteroptera</taxon>
        <taxon>Cimicomorpha</taxon>
        <taxon>Miridae</taxon>
        <taxon>Dicyphina</taxon>
        <taxon>Nesidiocoris</taxon>
    </lineage>
</organism>
<evidence type="ECO:0000313" key="2">
    <source>
        <dbReference type="Proteomes" id="UP000479000"/>
    </source>
</evidence>
<protein>
    <submittedName>
        <fullName evidence="1">Uncharacterized protein</fullName>
    </submittedName>
</protein>
<sequence length="282" mass="32606">MSVRRTVTEFVSMSSLINLTVSSIQAFTSLIPSAQCVRSDVRIRCVDFPNSRSDRRVFGDEKRQSVRFECWRRVVDIFDIYCDYYLGKNKEEQKFSACWRPDPGSRNYILNTYSRGERRCCSIRCDGHQLIGGDTFSIKSSVDANYTVFPRTTPHRHLPFTSSPLALQLTQPPLFAHCPSSPFVRPLTSTASLIIGSDTLGLSTAHHQLRLYLRRVGKYTVYIQQMQCNNLRLVCLQLRTASWTGSNSVYMLDSPERWKIRQGRFQRRTLGTEMCRNEARYR</sequence>
<dbReference type="EMBL" id="CADCXU010029160">
    <property type="protein sequence ID" value="CAB0015485.1"/>
    <property type="molecule type" value="Genomic_DNA"/>
</dbReference>
<evidence type="ECO:0000313" key="1">
    <source>
        <dbReference type="EMBL" id="CAB0015485.1"/>
    </source>
</evidence>
<reference evidence="1 2" key="1">
    <citation type="submission" date="2020-02" db="EMBL/GenBank/DDBJ databases">
        <authorList>
            <person name="Ferguson B K."/>
        </authorList>
    </citation>
    <scope>NUCLEOTIDE SEQUENCE [LARGE SCALE GENOMIC DNA]</scope>
</reference>
<name>A0A6H5HGW9_9HEMI</name>
<gene>
    <name evidence="1" type="ORF">NTEN_LOCUS19825</name>
</gene>
<dbReference type="AlphaFoldDB" id="A0A6H5HGW9"/>
<accession>A0A6H5HGW9</accession>
<proteinExistence type="predicted"/>
<dbReference type="Proteomes" id="UP000479000">
    <property type="component" value="Unassembled WGS sequence"/>
</dbReference>
<keyword evidence="2" id="KW-1185">Reference proteome</keyword>